<feature type="region of interest" description="Disordered" evidence="1">
    <location>
        <begin position="101"/>
        <end position="132"/>
    </location>
</feature>
<reference evidence="3 5" key="3">
    <citation type="submission" date="2017-11" db="EMBL/GenBank/DDBJ databases">
        <title>De-novo sequencing of pomegranate (Punica granatum L.) genome.</title>
        <authorList>
            <person name="Akparov Z."/>
            <person name="Amiraslanov A."/>
            <person name="Hajiyeva S."/>
            <person name="Abbasov M."/>
            <person name="Kaur K."/>
            <person name="Hamwieh A."/>
            <person name="Solovyev V."/>
            <person name="Salamov A."/>
            <person name="Braich B."/>
            <person name="Kosarev P."/>
            <person name="Mahmoud A."/>
            <person name="Hajiyev E."/>
            <person name="Babayeva S."/>
            <person name="Izzatullayeva V."/>
            <person name="Mammadov A."/>
            <person name="Mammadov A."/>
            <person name="Sharifova S."/>
            <person name="Ojaghi J."/>
            <person name="Eynullazada K."/>
            <person name="Bayramov B."/>
            <person name="Abdulazimova A."/>
            <person name="Shahmuradov I."/>
        </authorList>
    </citation>
    <scope>NUCLEOTIDE SEQUENCE [LARGE SCALE GENOMIC DNA]</scope>
    <source>
        <strain evidence="3">AG2017</strain>
        <strain evidence="5">cv. AG2017</strain>
        <tissue evidence="3">Leaf</tissue>
    </source>
</reference>
<protein>
    <submittedName>
        <fullName evidence="2">Uncharacterized protein</fullName>
    </submittedName>
</protein>
<gene>
    <name evidence="2" type="ORF">CDL15_Pgr018618</name>
    <name evidence="3" type="ORF">CRG98_020190</name>
</gene>
<feature type="compositionally biased region" description="Basic and acidic residues" evidence="1">
    <location>
        <begin position="116"/>
        <end position="132"/>
    </location>
</feature>
<dbReference type="Proteomes" id="UP000233551">
    <property type="component" value="Unassembled WGS sequence"/>
</dbReference>
<comment type="caution">
    <text evidence="2">The sequence shown here is derived from an EMBL/GenBank/DDBJ whole genome shotgun (WGS) entry which is preliminary data.</text>
</comment>
<evidence type="ECO:0000313" key="4">
    <source>
        <dbReference type="Proteomes" id="UP000197138"/>
    </source>
</evidence>
<proteinExistence type="predicted"/>
<dbReference type="Proteomes" id="UP000197138">
    <property type="component" value="Unassembled WGS sequence"/>
</dbReference>
<evidence type="ECO:0000256" key="1">
    <source>
        <dbReference type="SAM" id="MobiDB-lite"/>
    </source>
</evidence>
<keyword evidence="5" id="KW-1185">Reference proteome</keyword>
<name>A0A218WZY9_PUNGR</name>
<feature type="region of interest" description="Disordered" evidence="1">
    <location>
        <begin position="1"/>
        <end position="23"/>
    </location>
</feature>
<dbReference type="EMBL" id="PGOL01001275">
    <property type="protein sequence ID" value="PKI59431.1"/>
    <property type="molecule type" value="Genomic_DNA"/>
</dbReference>
<feature type="compositionally biased region" description="Polar residues" evidence="1">
    <location>
        <begin position="1"/>
        <end position="11"/>
    </location>
</feature>
<reference evidence="4" key="1">
    <citation type="journal article" date="2017" name="Plant J.">
        <title>The pomegranate (Punica granatum L.) genome and the genomics of punicalagin biosynthesis.</title>
        <authorList>
            <person name="Qin G."/>
            <person name="Xu C."/>
            <person name="Ming R."/>
            <person name="Tang H."/>
            <person name="Guyot R."/>
            <person name="Kramer E.M."/>
            <person name="Hu Y."/>
            <person name="Yi X."/>
            <person name="Qi Y."/>
            <person name="Xu X."/>
            <person name="Gao Z."/>
            <person name="Pan H."/>
            <person name="Jian J."/>
            <person name="Tian Y."/>
            <person name="Yue Z."/>
            <person name="Xu Y."/>
        </authorList>
    </citation>
    <scope>NUCLEOTIDE SEQUENCE [LARGE SCALE GENOMIC DNA]</scope>
    <source>
        <strain evidence="4">cv. Dabenzi</strain>
    </source>
</reference>
<dbReference type="EMBL" id="MTKT01002507">
    <property type="protein sequence ID" value="OWM78049.1"/>
    <property type="molecule type" value="Genomic_DNA"/>
</dbReference>
<sequence>MDTDTRASIASNLRRGEPSSREAIGGDANLEEVVDVGVFRQELVLEAGERRLQFHGVHCHFHLALRCPNGWVRRPQSWDMGHTIGVLPEFKVSMEKERVDCRDGRRDAAPLNSAVLEREKMSSAMTERRDES</sequence>
<evidence type="ECO:0000313" key="2">
    <source>
        <dbReference type="EMBL" id="OWM78049.1"/>
    </source>
</evidence>
<evidence type="ECO:0000313" key="3">
    <source>
        <dbReference type="EMBL" id="PKI59431.1"/>
    </source>
</evidence>
<dbReference type="AlphaFoldDB" id="A0A218WZY9"/>
<accession>A0A218WZY9</accession>
<evidence type="ECO:0000313" key="5">
    <source>
        <dbReference type="Proteomes" id="UP000233551"/>
    </source>
</evidence>
<organism evidence="2 4">
    <name type="scientific">Punica granatum</name>
    <name type="common">Pomegranate</name>
    <dbReference type="NCBI Taxonomy" id="22663"/>
    <lineage>
        <taxon>Eukaryota</taxon>
        <taxon>Viridiplantae</taxon>
        <taxon>Streptophyta</taxon>
        <taxon>Embryophyta</taxon>
        <taxon>Tracheophyta</taxon>
        <taxon>Spermatophyta</taxon>
        <taxon>Magnoliopsida</taxon>
        <taxon>eudicotyledons</taxon>
        <taxon>Gunneridae</taxon>
        <taxon>Pentapetalae</taxon>
        <taxon>rosids</taxon>
        <taxon>malvids</taxon>
        <taxon>Myrtales</taxon>
        <taxon>Lythraceae</taxon>
        <taxon>Punica</taxon>
    </lineage>
</organism>
<reference evidence="2" key="2">
    <citation type="submission" date="2017-06" db="EMBL/GenBank/DDBJ databases">
        <title>The pomegranate genome and the genomics of punicalagin biosynthesis.</title>
        <authorList>
            <person name="Xu C."/>
        </authorList>
    </citation>
    <scope>NUCLEOTIDE SEQUENCE [LARGE SCALE GENOMIC DNA]</scope>
    <source>
        <tissue evidence="2">Fresh leaf</tissue>
    </source>
</reference>